<proteinExistence type="predicted"/>
<organism evidence="5">
    <name type="scientific">Geoalkalibacter subterraneus</name>
    <dbReference type="NCBI Taxonomy" id="483547"/>
    <lineage>
        <taxon>Bacteria</taxon>
        <taxon>Pseudomonadati</taxon>
        <taxon>Thermodesulfobacteriota</taxon>
        <taxon>Desulfuromonadia</taxon>
        <taxon>Desulfuromonadales</taxon>
        <taxon>Geoalkalibacteraceae</taxon>
        <taxon>Geoalkalibacter</taxon>
    </lineage>
</organism>
<accession>A0A831LT89</accession>
<protein>
    <submittedName>
        <fullName evidence="5">DEAD/DEAH box helicase</fullName>
    </submittedName>
</protein>
<evidence type="ECO:0000256" key="1">
    <source>
        <dbReference type="ARBA" id="ARBA00022741"/>
    </source>
</evidence>
<dbReference type="InterPro" id="IPR014013">
    <property type="entry name" value="Helic_SF1/SF2_ATP-bd_DinG/Rad3"/>
</dbReference>
<keyword evidence="3" id="KW-0067">ATP-binding</keyword>
<feature type="non-terminal residue" evidence="5">
    <location>
        <position position="120"/>
    </location>
</feature>
<dbReference type="Pfam" id="PF00270">
    <property type="entry name" value="DEAD"/>
    <property type="match status" value="1"/>
</dbReference>
<dbReference type="InterPro" id="IPR027417">
    <property type="entry name" value="P-loop_NTPase"/>
</dbReference>
<dbReference type="GO" id="GO:0004386">
    <property type="term" value="F:helicase activity"/>
    <property type="evidence" value="ECO:0007669"/>
    <property type="project" value="UniProtKB-KW"/>
</dbReference>
<evidence type="ECO:0000256" key="2">
    <source>
        <dbReference type="ARBA" id="ARBA00022801"/>
    </source>
</evidence>
<dbReference type="Gene3D" id="3.40.50.300">
    <property type="entry name" value="P-loop containing nucleotide triphosphate hydrolases"/>
    <property type="match status" value="1"/>
</dbReference>
<feature type="domain" description="Helicase ATP-binding" evidence="4">
    <location>
        <begin position="10"/>
        <end position="120"/>
    </location>
</feature>
<comment type="caution">
    <text evidence="5">The sequence shown here is derived from an EMBL/GenBank/DDBJ whole genome shotgun (WGS) entry which is preliminary data.</text>
</comment>
<dbReference type="AlphaFoldDB" id="A0A831LT89"/>
<keyword evidence="1" id="KW-0547">Nucleotide-binding</keyword>
<keyword evidence="5" id="KW-0347">Helicase</keyword>
<dbReference type="EMBL" id="DSDO01000215">
    <property type="protein sequence ID" value="HDR46675.1"/>
    <property type="molecule type" value="Genomic_DNA"/>
</dbReference>
<evidence type="ECO:0000259" key="4">
    <source>
        <dbReference type="PROSITE" id="PS51193"/>
    </source>
</evidence>
<dbReference type="InterPro" id="IPR011545">
    <property type="entry name" value="DEAD/DEAH_box_helicase_dom"/>
</dbReference>
<gene>
    <name evidence="5" type="ORF">ENN94_03135</name>
</gene>
<evidence type="ECO:0000313" key="5">
    <source>
        <dbReference type="EMBL" id="HDR46675.1"/>
    </source>
</evidence>
<reference evidence="5" key="1">
    <citation type="journal article" date="2020" name="mSystems">
        <title>Genome- and Community-Level Interaction Insights into Carbon Utilization and Element Cycling Functions of Hydrothermarchaeota in Hydrothermal Sediment.</title>
        <authorList>
            <person name="Zhou Z."/>
            <person name="Liu Y."/>
            <person name="Xu W."/>
            <person name="Pan J."/>
            <person name="Luo Z.H."/>
            <person name="Li M."/>
        </authorList>
    </citation>
    <scope>NUCLEOTIDE SEQUENCE [LARGE SCALE GENOMIC DNA]</scope>
    <source>
        <strain evidence="5">SpSt-1220</strain>
    </source>
</reference>
<sequence>MKRIFAAGGLLARHLSAFEPRSGQLRMAEAVQHVLAAGESAEEEGQVARVLLVEAETGIGKTLAYFIPALLSGQRLVVSTATITLQDQILKKEIPLIERVLGKKAAALCVKGRQNYLCLY</sequence>
<dbReference type="Proteomes" id="UP000886162">
    <property type="component" value="Unassembled WGS sequence"/>
</dbReference>
<dbReference type="PROSITE" id="PS51193">
    <property type="entry name" value="HELICASE_ATP_BIND_2"/>
    <property type="match status" value="1"/>
</dbReference>
<dbReference type="GO" id="GO:0005524">
    <property type="term" value="F:ATP binding"/>
    <property type="evidence" value="ECO:0007669"/>
    <property type="project" value="UniProtKB-KW"/>
</dbReference>
<dbReference type="SUPFAM" id="SSF52540">
    <property type="entry name" value="P-loop containing nucleoside triphosphate hydrolases"/>
    <property type="match status" value="1"/>
</dbReference>
<dbReference type="GO" id="GO:0003676">
    <property type="term" value="F:nucleic acid binding"/>
    <property type="evidence" value="ECO:0007669"/>
    <property type="project" value="InterPro"/>
</dbReference>
<dbReference type="GO" id="GO:0016787">
    <property type="term" value="F:hydrolase activity"/>
    <property type="evidence" value="ECO:0007669"/>
    <property type="project" value="UniProtKB-KW"/>
</dbReference>
<keyword evidence="2" id="KW-0378">Hydrolase</keyword>
<name>A0A831LT89_9BACT</name>
<evidence type="ECO:0000256" key="3">
    <source>
        <dbReference type="ARBA" id="ARBA00022840"/>
    </source>
</evidence>